<name>A0A8J6E8M5_9EUKA</name>
<keyword evidence="7" id="KW-0756">Sterol biosynthesis</keyword>
<evidence type="ECO:0000256" key="3">
    <source>
        <dbReference type="ARBA" id="ARBA00022516"/>
    </source>
</evidence>
<dbReference type="SUPFAM" id="SSF54211">
    <property type="entry name" value="Ribosomal protein S5 domain 2-like"/>
    <property type="match status" value="1"/>
</dbReference>
<organism evidence="15 16">
    <name type="scientific">Carpediemonas membranifera</name>
    <dbReference type="NCBI Taxonomy" id="201153"/>
    <lineage>
        <taxon>Eukaryota</taxon>
        <taxon>Metamonada</taxon>
        <taxon>Carpediemonas-like organisms</taxon>
        <taxon>Carpediemonas</taxon>
    </lineage>
</organism>
<keyword evidence="3" id="KW-0444">Lipid biosynthesis</keyword>
<evidence type="ECO:0000259" key="14">
    <source>
        <dbReference type="Pfam" id="PF22700"/>
    </source>
</evidence>
<reference evidence="15" key="1">
    <citation type="submission" date="2021-05" db="EMBL/GenBank/DDBJ databases">
        <title>A free-living protist that lacks canonical eukaryotic 1 DNA replication and segregation systems.</title>
        <authorList>
            <person name="Salas-Leiva D.E."/>
            <person name="Tromer E.C."/>
            <person name="Curtis B.A."/>
            <person name="Jerlstrom-Hultqvist J."/>
            <person name="Kolisko M."/>
            <person name="Yi Z."/>
            <person name="Salas-Leiva J.S."/>
            <person name="Gallot-Lavallee L."/>
            <person name="Kops G.J.P.L."/>
            <person name="Archibald J.M."/>
            <person name="Simpson A.G.B."/>
            <person name="Roger A.J."/>
        </authorList>
    </citation>
    <scope>NUCLEOTIDE SEQUENCE</scope>
    <source>
        <strain evidence="15">BICM</strain>
    </source>
</reference>
<evidence type="ECO:0000256" key="2">
    <source>
        <dbReference type="ARBA" id="ARBA00012296"/>
    </source>
</evidence>
<dbReference type="GO" id="GO:0016126">
    <property type="term" value="P:sterol biosynthetic process"/>
    <property type="evidence" value="ECO:0007669"/>
    <property type="project" value="UniProtKB-KW"/>
</dbReference>
<dbReference type="Pfam" id="PF18376">
    <property type="entry name" value="MDD_C"/>
    <property type="match status" value="1"/>
</dbReference>
<feature type="domain" description="Diphosphomevalonate decarboxylase-like N-terminal" evidence="14">
    <location>
        <begin position="7"/>
        <end position="160"/>
    </location>
</feature>
<evidence type="ECO:0000256" key="7">
    <source>
        <dbReference type="ARBA" id="ARBA00023011"/>
    </source>
</evidence>
<dbReference type="Gene3D" id="3.30.70.890">
    <property type="entry name" value="GHMP kinase, C-terminal domain"/>
    <property type="match status" value="1"/>
</dbReference>
<dbReference type="OrthoDB" id="10253702at2759"/>
<dbReference type="Gene3D" id="3.30.230.10">
    <property type="match status" value="1"/>
</dbReference>
<evidence type="ECO:0000259" key="13">
    <source>
        <dbReference type="Pfam" id="PF18376"/>
    </source>
</evidence>
<dbReference type="InterPro" id="IPR014721">
    <property type="entry name" value="Ribsml_uS5_D2-typ_fold_subgr"/>
</dbReference>
<evidence type="ECO:0000256" key="1">
    <source>
        <dbReference type="ARBA" id="ARBA00008831"/>
    </source>
</evidence>
<dbReference type="InterPro" id="IPR005935">
    <property type="entry name" value="Mev_decarb"/>
</dbReference>
<dbReference type="GO" id="GO:0004163">
    <property type="term" value="F:diphosphomevalonate decarboxylase activity"/>
    <property type="evidence" value="ECO:0007669"/>
    <property type="project" value="UniProtKB-EC"/>
</dbReference>
<dbReference type="SUPFAM" id="SSF55060">
    <property type="entry name" value="GHMP Kinase, C-terminal domain"/>
    <property type="match status" value="1"/>
</dbReference>
<dbReference type="InterPro" id="IPR020568">
    <property type="entry name" value="Ribosomal_Su5_D2-typ_SF"/>
</dbReference>
<keyword evidence="5 12" id="KW-0067">ATP-binding</keyword>
<keyword evidence="16" id="KW-1185">Reference proteome</keyword>
<dbReference type="GO" id="GO:0019287">
    <property type="term" value="P:isopentenyl diphosphate biosynthetic process, mevalonate pathway"/>
    <property type="evidence" value="ECO:0007669"/>
    <property type="project" value="InterPro"/>
</dbReference>
<dbReference type="PANTHER" id="PTHR10977">
    <property type="entry name" value="DIPHOSPHOMEVALONATE DECARBOXYLASE"/>
    <property type="match status" value="1"/>
</dbReference>
<keyword evidence="8 12" id="KW-0443">Lipid metabolism</keyword>
<evidence type="ECO:0000256" key="9">
    <source>
        <dbReference type="ARBA" id="ARBA00023166"/>
    </source>
</evidence>
<dbReference type="InterPro" id="IPR053859">
    <property type="entry name" value="MVD-like_N"/>
</dbReference>
<accession>A0A8J6E8M5</accession>
<dbReference type="PANTHER" id="PTHR10977:SF3">
    <property type="entry name" value="DIPHOSPHOMEVALONATE DECARBOXYLASE"/>
    <property type="match status" value="1"/>
</dbReference>
<keyword evidence="11 12" id="KW-0456">Lyase</keyword>
<dbReference type="EC" id="4.1.1.33" evidence="2 12"/>
<dbReference type="GO" id="GO:0005829">
    <property type="term" value="C:cytosol"/>
    <property type="evidence" value="ECO:0007669"/>
    <property type="project" value="InterPro"/>
</dbReference>
<evidence type="ECO:0000256" key="5">
    <source>
        <dbReference type="ARBA" id="ARBA00022840"/>
    </source>
</evidence>
<comment type="similarity">
    <text evidence="1 12">Belongs to the diphosphomevalonate decarboxylase family.</text>
</comment>
<gene>
    <name evidence="15" type="ORF">J8273_5104</name>
</gene>
<evidence type="ECO:0000256" key="10">
    <source>
        <dbReference type="ARBA" id="ARBA00023221"/>
    </source>
</evidence>
<keyword evidence="4 12" id="KW-0547">Nucleotide-binding</keyword>
<dbReference type="InterPro" id="IPR041431">
    <property type="entry name" value="Mvd1_C"/>
</dbReference>
<evidence type="ECO:0000313" key="16">
    <source>
        <dbReference type="Proteomes" id="UP000717585"/>
    </source>
</evidence>
<feature type="domain" description="Mvd1 C-terminal" evidence="13">
    <location>
        <begin position="179"/>
        <end position="306"/>
    </location>
</feature>
<evidence type="ECO:0000256" key="11">
    <source>
        <dbReference type="ARBA" id="ARBA00023239"/>
    </source>
</evidence>
<evidence type="ECO:0000256" key="8">
    <source>
        <dbReference type="ARBA" id="ARBA00023098"/>
    </source>
</evidence>
<dbReference type="Proteomes" id="UP000717585">
    <property type="component" value="Unassembled WGS sequence"/>
</dbReference>
<dbReference type="InterPro" id="IPR029765">
    <property type="entry name" value="Mev_diP_decarb"/>
</dbReference>
<keyword evidence="10" id="KW-0753">Steroid metabolism</keyword>
<dbReference type="PIRSF" id="PIRSF015950">
    <property type="entry name" value="Mev_P_decrbx"/>
    <property type="match status" value="1"/>
</dbReference>
<dbReference type="NCBIfam" id="TIGR01240">
    <property type="entry name" value="mevDPdecarb"/>
    <property type="match status" value="1"/>
</dbReference>
<dbReference type="AlphaFoldDB" id="A0A8J6E8M5"/>
<evidence type="ECO:0000256" key="12">
    <source>
        <dbReference type="PIRNR" id="PIRNR015950"/>
    </source>
</evidence>
<keyword evidence="6" id="KW-0752">Steroid biosynthesis</keyword>
<protein>
    <recommendedName>
        <fullName evidence="2 12">Diphosphomevalonate decarboxylase</fullName>
        <ecNumber evidence="2 12">4.1.1.33</ecNumber>
    </recommendedName>
</protein>
<comment type="caution">
    <text evidence="15">The sequence shown here is derived from an EMBL/GenBank/DDBJ whole genome shotgun (WGS) entry which is preliminary data.</text>
</comment>
<sequence length="333" mass="35076">MEVTVESHPNIALVKYWGKADAATNTPINGSVSIGMQNVKTTTNVHLEPAAAPSIEMELNGMPVTPSQRVQNMIDYLISLSPPAAELLSTHSLKITSSNSFPTGAGMASSASGMAALAVALKTLLAPTLSNQTTATLARLGSGSACRSIHPGFVRWDAENGIVTQVATDKHWPELRLLAVVCCAEKKAVGSTEGMLRSAATCPFMDRRAEVASARLEDVESAIISKDFPKLAEEVMRDSNDLHAVCLSSYPPIVYLSASSLAVINTVHALNSSHNSPIAAYTFDAGPNAMILTTAAYCKQVKWALSELKLAGSVKDIIDIGVGGGTVVQPMKE</sequence>
<dbReference type="Pfam" id="PF22700">
    <property type="entry name" value="MVD-like_N"/>
    <property type="match status" value="1"/>
</dbReference>
<dbReference type="EMBL" id="JAHDYR010000038">
    <property type="protein sequence ID" value="KAG9392125.1"/>
    <property type="molecule type" value="Genomic_DNA"/>
</dbReference>
<keyword evidence="9" id="KW-1207">Sterol metabolism</keyword>
<proteinExistence type="inferred from homology"/>
<evidence type="ECO:0000256" key="4">
    <source>
        <dbReference type="ARBA" id="ARBA00022741"/>
    </source>
</evidence>
<evidence type="ECO:0000256" key="6">
    <source>
        <dbReference type="ARBA" id="ARBA00022955"/>
    </source>
</evidence>
<comment type="catalytic activity">
    <reaction evidence="12">
        <text>(R)-5-diphosphomevalonate + ATP = isopentenyl diphosphate + ADP + phosphate + CO2</text>
        <dbReference type="Rhea" id="RHEA:23732"/>
        <dbReference type="ChEBI" id="CHEBI:16526"/>
        <dbReference type="ChEBI" id="CHEBI:30616"/>
        <dbReference type="ChEBI" id="CHEBI:43474"/>
        <dbReference type="ChEBI" id="CHEBI:57557"/>
        <dbReference type="ChEBI" id="CHEBI:128769"/>
        <dbReference type="ChEBI" id="CHEBI:456216"/>
        <dbReference type="EC" id="4.1.1.33"/>
    </reaction>
</comment>
<evidence type="ECO:0000313" key="15">
    <source>
        <dbReference type="EMBL" id="KAG9392125.1"/>
    </source>
</evidence>
<dbReference type="InterPro" id="IPR036554">
    <property type="entry name" value="GHMP_kinase_C_sf"/>
</dbReference>
<dbReference type="GO" id="GO:0005524">
    <property type="term" value="F:ATP binding"/>
    <property type="evidence" value="ECO:0007669"/>
    <property type="project" value="UniProtKB-UniRule"/>
</dbReference>